<evidence type="ECO:0000313" key="5">
    <source>
        <dbReference type="EMBL" id="KAK9927480.1"/>
    </source>
</evidence>
<reference evidence="5 6" key="1">
    <citation type="journal article" date="2023" name="G3 (Bethesda)">
        <title>A chromosome-length genome assembly and annotation of blackberry (Rubus argutus, cv. 'Hillquist').</title>
        <authorList>
            <person name="Bruna T."/>
            <person name="Aryal R."/>
            <person name="Dudchenko O."/>
            <person name="Sargent D.J."/>
            <person name="Mead D."/>
            <person name="Buti M."/>
            <person name="Cavallini A."/>
            <person name="Hytonen T."/>
            <person name="Andres J."/>
            <person name="Pham M."/>
            <person name="Weisz D."/>
            <person name="Mascagni F."/>
            <person name="Usai G."/>
            <person name="Natali L."/>
            <person name="Bassil N."/>
            <person name="Fernandez G.E."/>
            <person name="Lomsadze A."/>
            <person name="Armour M."/>
            <person name="Olukolu B."/>
            <person name="Poorten T."/>
            <person name="Britton C."/>
            <person name="Davik J."/>
            <person name="Ashrafi H."/>
            <person name="Aiden E.L."/>
            <person name="Borodovsky M."/>
            <person name="Worthington M."/>
        </authorList>
    </citation>
    <scope>NUCLEOTIDE SEQUENCE [LARGE SCALE GENOMIC DNA]</scope>
    <source>
        <strain evidence="5">PI 553951</strain>
    </source>
</reference>
<evidence type="ECO:0000259" key="4">
    <source>
        <dbReference type="SMART" id="SM00856"/>
    </source>
</evidence>
<evidence type="ECO:0000313" key="6">
    <source>
        <dbReference type="Proteomes" id="UP001457282"/>
    </source>
</evidence>
<gene>
    <name evidence="5" type="ORF">M0R45_024661</name>
</gene>
<protein>
    <recommendedName>
        <fullName evidence="4">Pectinesterase inhibitor domain-containing protein</fullName>
    </recommendedName>
</protein>
<feature type="chain" id="PRO_5043811097" description="Pectinesterase inhibitor domain-containing protein" evidence="3">
    <location>
        <begin position="25"/>
        <end position="197"/>
    </location>
</feature>
<comment type="caution">
    <text evidence="5">The sequence shown here is derived from an EMBL/GenBank/DDBJ whole genome shotgun (WGS) entry which is preliminary data.</text>
</comment>
<dbReference type="SUPFAM" id="SSF101148">
    <property type="entry name" value="Plant invertase/pectin methylesterase inhibitor"/>
    <property type="match status" value="1"/>
</dbReference>
<name>A0AAW1WW16_RUBAR</name>
<keyword evidence="1 3" id="KW-0732">Signal</keyword>
<accession>A0AAW1WW16</accession>
<dbReference type="SMART" id="SM00856">
    <property type="entry name" value="PMEI"/>
    <property type="match status" value="1"/>
</dbReference>
<dbReference type="Proteomes" id="UP001457282">
    <property type="component" value="Unassembled WGS sequence"/>
</dbReference>
<organism evidence="5 6">
    <name type="scientific">Rubus argutus</name>
    <name type="common">Southern blackberry</name>
    <dbReference type="NCBI Taxonomy" id="59490"/>
    <lineage>
        <taxon>Eukaryota</taxon>
        <taxon>Viridiplantae</taxon>
        <taxon>Streptophyta</taxon>
        <taxon>Embryophyta</taxon>
        <taxon>Tracheophyta</taxon>
        <taxon>Spermatophyta</taxon>
        <taxon>Magnoliopsida</taxon>
        <taxon>eudicotyledons</taxon>
        <taxon>Gunneridae</taxon>
        <taxon>Pentapetalae</taxon>
        <taxon>rosids</taxon>
        <taxon>fabids</taxon>
        <taxon>Rosales</taxon>
        <taxon>Rosaceae</taxon>
        <taxon>Rosoideae</taxon>
        <taxon>Rosoideae incertae sedis</taxon>
        <taxon>Rubus</taxon>
    </lineage>
</organism>
<comment type="similarity">
    <text evidence="2">Belongs to the PMEI family.</text>
</comment>
<dbReference type="NCBIfam" id="TIGR01614">
    <property type="entry name" value="PME_inhib"/>
    <property type="match status" value="1"/>
</dbReference>
<evidence type="ECO:0000256" key="1">
    <source>
        <dbReference type="ARBA" id="ARBA00022729"/>
    </source>
</evidence>
<dbReference type="AlphaFoldDB" id="A0AAW1WW16"/>
<dbReference type="InterPro" id="IPR035513">
    <property type="entry name" value="Invertase/methylesterase_inhib"/>
</dbReference>
<dbReference type="Pfam" id="PF04043">
    <property type="entry name" value="PMEI"/>
    <property type="match status" value="1"/>
</dbReference>
<dbReference type="EMBL" id="JBEDUW010000005">
    <property type="protein sequence ID" value="KAK9927480.1"/>
    <property type="molecule type" value="Genomic_DNA"/>
</dbReference>
<sequence length="197" mass="21512">MECYLMLALTILQLLVNHMNPCTAAAASSSKANTEYIKTSCSVTLYPKLCYTSLSIYAGKIKTDPKVLAHTALNVSLLATQATSVVIRRCAKVRGLKPIETAAALDCVEEVGDAVDELRKSIDEWGHVVKGSRNFAFQMSDVQTWVSAALTDEDTCMDGFDDHKLTGRVETIVRREILKVAHLTSNALALINNYASI</sequence>
<dbReference type="InterPro" id="IPR051955">
    <property type="entry name" value="PME_Inhibitor"/>
</dbReference>
<proteinExistence type="inferred from homology"/>
<dbReference type="PANTHER" id="PTHR31080">
    <property type="entry name" value="PECTINESTERASE INHIBITOR-LIKE"/>
    <property type="match status" value="1"/>
</dbReference>
<keyword evidence="6" id="KW-1185">Reference proteome</keyword>
<dbReference type="Gene3D" id="1.20.140.40">
    <property type="entry name" value="Invertase/pectin methylesterase inhibitor family protein"/>
    <property type="match status" value="1"/>
</dbReference>
<feature type="domain" description="Pectinesterase inhibitor" evidence="4">
    <location>
        <begin position="32"/>
        <end position="190"/>
    </location>
</feature>
<dbReference type="PANTHER" id="PTHR31080:SF118">
    <property type="entry name" value="PECTINESTERASE INHIBITOR 10"/>
    <property type="match status" value="1"/>
</dbReference>
<dbReference type="CDD" id="cd15798">
    <property type="entry name" value="PMEI-like_3"/>
    <property type="match status" value="1"/>
</dbReference>
<evidence type="ECO:0000256" key="2">
    <source>
        <dbReference type="ARBA" id="ARBA00038471"/>
    </source>
</evidence>
<dbReference type="InterPro" id="IPR006501">
    <property type="entry name" value="Pectinesterase_inhib_dom"/>
</dbReference>
<dbReference type="GO" id="GO:0046910">
    <property type="term" value="F:pectinesterase inhibitor activity"/>
    <property type="evidence" value="ECO:0007669"/>
    <property type="project" value="UniProtKB-ARBA"/>
</dbReference>
<dbReference type="FunFam" id="1.20.140.40:FF:000005">
    <property type="entry name" value="Pectin methylesterase inhibitor 1"/>
    <property type="match status" value="1"/>
</dbReference>
<evidence type="ECO:0000256" key="3">
    <source>
        <dbReference type="SAM" id="SignalP"/>
    </source>
</evidence>
<feature type="signal peptide" evidence="3">
    <location>
        <begin position="1"/>
        <end position="24"/>
    </location>
</feature>